<feature type="signal peptide" evidence="1">
    <location>
        <begin position="1"/>
        <end position="22"/>
    </location>
</feature>
<dbReference type="InterPro" id="IPR013783">
    <property type="entry name" value="Ig-like_fold"/>
</dbReference>
<dbReference type="SUPFAM" id="SSF51126">
    <property type="entry name" value="Pectin lyase-like"/>
    <property type="match status" value="1"/>
</dbReference>
<accession>A0A9D9J358</accession>
<sequence length="1221" mass="132058">MKKILTILSVGLPALMLSLMTAGCVEEVPEVIEDLRLSNVLTPTSTSATVSSQDGRSVTFTWANSNAATQYHLEIYGWSMLDENETIPALEDIDEDVLSGHLYREEDVAPSESGSSTSVTVTCDPELTLYARVSARNPEDASLGDSKWAAFPYPLETYTIMDPIAGLYLKARESQSITVTWELEDGDQSGINQFRISPSPDGKDEAFKRYDLTPEEIAAKEKVIDGLDPSVKYTIAAHNNSANRGEVYAWTTPDWEGVNDAADTSVLKQLLREAGNPDRLDAGQPLKVRLTKLPSEYVYDLDGVADVLGSVEITGQQSVDGVSPRVLGGFKISPARENYTWYDASGAQQSMPSTTGTDYIRLEALELDGDAYGTDRPLKLDQDSGAFPADRPVSVYIVNCDIHSYESGFFYASEVQATFDEIVVDNCTVSDIQGSGGDGFDIRRARTVNNIEITNNTFDGGMRDFIRIDDYEAGDLGGTTVTSFLFGHNTVNNIGQSGKRVFYVRADVPEYVVSDNLFMNIADAIFTHTNASYDPKTMSGNFFYNNSNAAFFEKVADGKEHTDEFTQEVATADGGAVLSSDPCYDSGRSIFNVVNTTVLEAGAGDPRWLVEYVAPEEADLVPVEYGYAWPLTDREVFYNESISATSRLGNIQFYVQGNPINVTDDGFLFTAAATTEYSGVPNDCALGFLVDGPGSVVISTIASGSANNHITVACGPADGSVAEVAGAVYADAARARVAFPDFEAGVQQMVYIYACGPIVLSELSWIEDTATAGSTPLDTPADLALDTDIADDQTGDVTLTWTGDDNAGSYLVSMYGPVARLADEVEDWTALTDAVTTTVTQASHTFSAAGLEAGVYFFSVQALTREGDLAHENSEVSEMSLETAHLIRTETLAPVSANGITTWGNDEFHRMAQIADTTQNFTPIWESIVHSNLEYVAKNTIRFTESDDMFCFQYPGSSNNPPNCRYLRFLASGNGTLTVTFDATSSGRNLYVQVAGVSGPAHEAPNTKTEGVEIGSFSETVTANAGDEIVLWADASLRVFEISWTPEGYDPDAEIEFDADAINEPYLTEYTDVTKFPTILAGQQKTIEKITYVALDEKDMENDGKRYKFGGKSVVGEDNIPDYGYVSFKITKPGTITHKIISSSGSATNRDVVISLAKDVNGVIDVSEIYRVPAPGSSGADAIETQVTKDHLAGTTKSVTVYIYAPVGAVNIYQLGFTPVE</sequence>
<feature type="chain" id="PRO_5039446974" evidence="1">
    <location>
        <begin position="23"/>
        <end position="1221"/>
    </location>
</feature>
<dbReference type="InterPro" id="IPR032530">
    <property type="entry name" value="DUF4957"/>
</dbReference>
<dbReference type="SMART" id="SM00060">
    <property type="entry name" value="FN3"/>
    <property type="match status" value="3"/>
</dbReference>
<feature type="domain" description="Fibronectin type-III" evidence="2">
    <location>
        <begin position="781"/>
        <end position="869"/>
    </location>
</feature>
<evidence type="ECO:0000313" key="3">
    <source>
        <dbReference type="EMBL" id="MBO8485227.1"/>
    </source>
</evidence>
<gene>
    <name evidence="3" type="ORF">IAB78_02240</name>
</gene>
<evidence type="ECO:0000313" key="4">
    <source>
        <dbReference type="Proteomes" id="UP000823750"/>
    </source>
</evidence>
<comment type="caution">
    <text evidence="3">The sequence shown here is derived from an EMBL/GenBank/DDBJ whole genome shotgun (WGS) entry which is preliminary data.</text>
</comment>
<feature type="domain" description="Fibronectin type-III" evidence="2">
    <location>
        <begin position="161"/>
        <end position="245"/>
    </location>
</feature>
<evidence type="ECO:0000256" key="1">
    <source>
        <dbReference type="SAM" id="SignalP"/>
    </source>
</evidence>
<dbReference type="Pfam" id="PF16318">
    <property type="entry name" value="DUF4957"/>
    <property type="match status" value="1"/>
</dbReference>
<dbReference type="Proteomes" id="UP000823750">
    <property type="component" value="Unassembled WGS sequence"/>
</dbReference>
<feature type="domain" description="Fibronectin type-III" evidence="2">
    <location>
        <begin position="40"/>
        <end position="144"/>
    </location>
</feature>
<reference evidence="3" key="1">
    <citation type="submission" date="2020-10" db="EMBL/GenBank/DDBJ databases">
        <authorList>
            <person name="Gilroy R."/>
        </authorList>
    </citation>
    <scope>NUCLEOTIDE SEQUENCE</scope>
    <source>
        <strain evidence="3">B2-16538</strain>
    </source>
</reference>
<proteinExistence type="predicted"/>
<dbReference type="InterPro" id="IPR012334">
    <property type="entry name" value="Pectin_lyas_fold"/>
</dbReference>
<keyword evidence="1" id="KW-0732">Signal</keyword>
<evidence type="ECO:0000259" key="2">
    <source>
        <dbReference type="SMART" id="SM00060"/>
    </source>
</evidence>
<organism evidence="3 4">
    <name type="scientific">Candidatus Cryptobacteroides excrementavium</name>
    <dbReference type="NCBI Taxonomy" id="2840759"/>
    <lineage>
        <taxon>Bacteria</taxon>
        <taxon>Pseudomonadati</taxon>
        <taxon>Bacteroidota</taxon>
        <taxon>Bacteroidia</taxon>
        <taxon>Bacteroidales</taxon>
        <taxon>Candidatus Cryptobacteroides</taxon>
    </lineage>
</organism>
<reference evidence="3" key="2">
    <citation type="journal article" date="2021" name="PeerJ">
        <title>Extensive microbial diversity within the chicken gut microbiome revealed by metagenomics and culture.</title>
        <authorList>
            <person name="Gilroy R."/>
            <person name="Ravi A."/>
            <person name="Getino M."/>
            <person name="Pursley I."/>
            <person name="Horton D.L."/>
            <person name="Alikhan N.F."/>
            <person name="Baker D."/>
            <person name="Gharbi K."/>
            <person name="Hall N."/>
            <person name="Watson M."/>
            <person name="Adriaenssens E.M."/>
            <person name="Foster-Nyarko E."/>
            <person name="Jarju S."/>
            <person name="Secka A."/>
            <person name="Antonio M."/>
            <person name="Oren A."/>
            <person name="Chaudhuri R.R."/>
            <person name="La Ragione R."/>
            <person name="Hildebrand F."/>
            <person name="Pallen M.J."/>
        </authorList>
    </citation>
    <scope>NUCLEOTIDE SEQUENCE</scope>
    <source>
        <strain evidence="3">B2-16538</strain>
    </source>
</reference>
<dbReference type="EMBL" id="JADILX010000039">
    <property type="protein sequence ID" value="MBO8485227.1"/>
    <property type="molecule type" value="Genomic_DNA"/>
</dbReference>
<dbReference type="Gene3D" id="2.60.40.10">
    <property type="entry name" value="Immunoglobulins"/>
    <property type="match status" value="1"/>
</dbReference>
<dbReference type="AlphaFoldDB" id="A0A9D9J358"/>
<dbReference type="InterPro" id="IPR011050">
    <property type="entry name" value="Pectin_lyase_fold/virulence"/>
</dbReference>
<protein>
    <submittedName>
        <fullName evidence="3">DUF4957 domain-containing protein</fullName>
    </submittedName>
</protein>
<dbReference type="InterPro" id="IPR003961">
    <property type="entry name" value="FN3_dom"/>
</dbReference>
<dbReference type="Gene3D" id="2.160.20.10">
    <property type="entry name" value="Single-stranded right-handed beta-helix, Pectin lyase-like"/>
    <property type="match status" value="1"/>
</dbReference>
<dbReference type="PROSITE" id="PS51257">
    <property type="entry name" value="PROKAR_LIPOPROTEIN"/>
    <property type="match status" value="1"/>
</dbReference>
<name>A0A9D9J358_9BACT</name>